<dbReference type="InterPro" id="IPR050951">
    <property type="entry name" value="Retrovirus_Pol_polyprotein"/>
</dbReference>
<organism evidence="2 3">
    <name type="scientific">Frankliniella fusca</name>
    <dbReference type="NCBI Taxonomy" id="407009"/>
    <lineage>
        <taxon>Eukaryota</taxon>
        <taxon>Metazoa</taxon>
        <taxon>Ecdysozoa</taxon>
        <taxon>Arthropoda</taxon>
        <taxon>Hexapoda</taxon>
        <taxon>Insecta</taxon>
        <taxon>Pterygota</taxon>
        <taxon>Neoptera</taxon>
        <taxon>Paraneoptera</taxon>
        <taxon>Thysanoptera</taxon>
        <taxon>Terebrantia</taxon>
        <taxon>Thripoidea</taxon>
        <taxon>Thripidae</taxon>
        <taxon>Frankliniella</taxon>
    </lineage>
</organism>
<sequence>MASLAANIPAPLSFEGDVSSNWKKFHKNFKIYLGATGREKTVTELASLDAAQKREYYDSLGKLLLNIAGDEAITVSSSFGLSDEDEFNYIELVKKFEAYSAEDDNETYIRFMFNRTRQRDGETFDHFLTEVRKRVKLCKFGDLEDSFVRDRIVEGICDKKLQQSLLAIKDLDLKAAIKECRAAEASRRYAEEIQQELTSTLSVNAIKNQKQTRNQDKGAKFDCKRCGFNHVYGNCPAYGKTCMNCKGKNHFIKMCKKPKVVNSLHIENSDKNDYQVLFTDSIGIEVITLNSIGSKDSKPQEYRQNIKVGNKIINFKLDPGSPVSIITPEEVQALNIEESAIIPTNICIKPFGPDSPIIKAVGRVKVLTKVGGKTREVSYVIAPGEAPLFGIADCEEFGLIVRKVMAIDSIEHAAQARPKEEFIQKNSDVFEGLGKFPVPKSVKMKMQSQQKRTQEWYNKSAKRPDCEFQPGDPVIVNLGNKGETWKEATVIEKCKEPRSFVVQMKNGGEVRRATDHLRPDYQPSNMPEADHYYSMVVRRNRKKSPVVEERTETPERVQNITKERVVTPEKQEKTKKKSGSENKDKASSSNETIYQLLVPEWLFQENYVTKAGRVIKPTNKYVPT</sequence>
<accession>A0AAE1HF27</accession>
<feature type="compositionally biased region" description="Basic and acidic residues" evidence="1">
    <location>
        <begin position="545"/>
        <end position="586"/>
    </location>
</feature>
<comment type="caution">
    <text evidence="2">The sequence shown here is derived from an EMBL/GenBank/DDBJ whole genome shotgun (WGS) entry which is preliminary data.</text>
</comment>
<feature type="region of interest" description="Disordered" evidence="1">
    <location>
        <begin position="541"/>
        <end position="590"/>
    </location>
</feature>
<dbReference type="EMBL" id="JAHWGI010000990">
    <property type="protein sequence ID" value="KAK3920139.1"/>
    <property type="molecule type" value="Genomic_DNA"/>
</dbReference>
<keyword evidence="3" id="KW-1185">Reference proteome</keyword>
<evidence type="ECO:0000256" key="1">
    <source>
        <dbReference type="SAM" id="MobiDB-lite"/>
    </source>
</evidence>
<evidence type="ECO:0000313" key="2">
    <source>
        <dbReference type="EMBL" id="KAK3920139.1"/>
    </source>
</evidence>
<proteinExistence type="predicted"/>
<reference evidence="2" key="1">
    <citation type="submission" date="2021-07" db="EMBL/GenBank/DDBJ databases">
        <authorList>
            <person name="Catto M.A."/>
            <person name="Jacobson A."/>
            <person name="Kennedy G."/>
            <person name="Labadie P."/>
            <person name="Hunt B.G."/>
            <person name="Srinivasan R."/>
        </authorList>
    </citation>
    <scope>NUCLEOTIDE SEQUENCE</scope>
    <source>
        <strain evidence="2">PL_HMW_Pooled</strain>
        <tissue evidence="2">Head</tissue>
    </source>
</reference>
<dbReference type="PANTHER" id="PTHR37984:SF9">
    <property type="entry name" value="INTEGRASE CATALYTIC DOMAIN-CONTAINING PROTEIN"/>
    <property type="match status" value="1"/>
</dbReference>
<dbReference type="PANTHER" id="PTHR37984">
    <property type="entry name" value="PROTEIN CBG26694"/>
    <property type="match status" value="1"/>
</dbReference>
<dbReference type="Proteomes" id="UP001219518">
    <property type="component" value="Unassembled WGS sequence"/>
</dbReference>
<name>A0AAE1HF27_9NEOP</name>
<reference evidence="2" key="2">
    <citation type="journal article" date="2023" name="BMC Genomics">
        <title>Pest status, molecular evolution, and epigenetic factors derived from the genome assembly of Frankliniella fusca, a thysanopteran phytovirus vector.</title>
        <authorList>
            <person name="Catto M.A."/>
            <person name="Labadie P.E."/>
            <person name="Jacobson A.L."/>
            <person name="Kennedy G.G."/>
            <person name="Srinivasan R."/>
            <person name="Hunt B.G."/>
        </authorList>
    </citation>
    <scope>NUCLEOTIDE SEQUENCE</scope>
    <source>
        <strain evidence="2">PL_HMW_Pooled</strain>
    </source>
</reference>
<evidence type="ECO:0000313" key="3">
    <source>
        <dbReference type="Proteomes" id="UP001219518"/>
    </source>
</evidence>
<protein>
    <submittedName>
        <fullName evidence="2">Gag-Pol polyprotein</fullName>
    </submittedName>
</protein>
<dbReference type="AlphaFoldDB" id="A0AAE1HF27"/>
<gene>
    <name evidence="2" type="ORF">KUF71_009426</name>
</gene>